<sequence length="139" mass="15819">MSSDKKWLTLKTTEDNEEFVVEESVAIMSNVIKNMVEDGCASSVIPVPRVKGNAMGKIIEFCKKHTEESDEKVLKEFDAEFLNLGPDALYDLMVVTTKVADMIKGKSSEEIRNILKIENDLSAEEIEESRRENCWTRQE</sequence>
<dbReference type="SUPFAM" id="SSF54695">
    <property type="entry name" value="POZ domain"/>
    <property type="match status" value="1"/>
</dbReference>
<dbReference type="AlphaFoldDB" id="A0AAF0WDN4"/>
<dbReference type="EMBL" id="CP093344">
    <property type="protein sequence ID" value="WOG87995.1"/>
    <property type="molecule type" value="Genomic_DNA"/>
</dbReference>
<dbReference type="PANTHER" id="PTHR11165">
    <property type="entry name" value="SKP1"/>
    <property type="match status" value="1"/>
</dbReference>
<dbReference type="Pfam" id="PF03931">
    <property type="entry name" value="Skp1_POZ"/>
    <property type="match status" value="1"/>
</dbReference>
<name>A0AAF0WDN4_DAUCS</name>
<evidence type="ECO:0000256" key="2">
    <source>
        <dbReference type="ARBA" id="ARBA00009993"/>
    </source>
</evidence>
<dbReference type="PIRSF" id="PIRSF028729">
    <property type="entry name" value="E3_ubiquit_lig_SCF_Skp"/>
    <property type="match status" value="1"/>
</dbReference>
<protein>
    <recommendedName>
        <fullName evidence="4">SKP1-like protein</fullName>
    </recommendedName>
</protein>
<gene>
    <name evidence="7" type="ORF">DCAR_0207228</name>
</gene>
<evidence type="ECO:0000313" key="8">
    <source>
        <dbReference type="Proteomes" id="UP000077755"/>
    </source>
</evidence>
<dbReference type="Gene3D" id="3.30.710.10">
    <property type="entry name" value="Potassium Channel Kv1.1, Chain A"/>
    <property type="match status" value="1"/>
</dbReference>
<dbReference type="InterPro" id="IPR016897">
    <property type="entry name" value="SKP1"/>
</dbReference>
<comment type="similarity">
    <text evidence="2 4">Belongs to the SKP1 family.</text>
</comment>
<comment type="function">
    <text evidence="4">Involved in ubiquitination and subsequent proteasomal degradation of target proteins. Together with CUL1, RBX1 and a F-box protein, it forms a SCF E3 ubiquitin ligase complex. The functional specificity of this complex depends on the type of F-box protein. In the SCF complex, it serves as an adapter that links the F-box protein to CUL1.</text>
</comment>
<evidence type="ECO:0000313" key="7">
    <source>
        <dbReference type="EMBL" id="WOG87995.1"/>
    </source>
</evidence>
<keyword evidence="8" id="KW-1185">Reference proteome</keyword>
<evidence type="ECO:0000256" key="1">
    <source>
        <dbReference type="ARBA" id="ARBA00004906"/>
    </source>
</evidence>
<dbReference type="GO" id="GO:0016567">
    <property type="term" value="P:protein ubiquitination"/>
    <property type="evidence" value="ECO:0007669"/>
    <property type="project" value="UniProtKB-UniRule"/>
</dbReference>
<reference evidence="7" key="2">
    <citation type="submission" date="2022-03" db="EMBL/GenBank/DDBJ databases">
        <title>Draft title - Genomic analysis of global carrot germplasm unveils the trajectory of domestication and the origin of high carotenoid orange carrot.</title>
        <authorList>
            <person name="Iorizzo M."/>
            <person name="Ellison S."/>
            <person name="Senalik D."/>
            <person name="Macko-Podgorni A."/>
            <person name="Grzebelus D."/>
            <person name="Bostan H."/>
            <person name="Rolling W."/>
            <person name="Curaba J."/>
            <person name="Simon P."/>
        </authorList>
    </citation>
    <scope>NUCLEOTIDE SEQUENCE</scope>
    <source>
        <tissue evidence="7">Leaf</tissue>
    </source>
</reference>
<organism evidence="7 8">
    <name type="scientific">Daucus carota subsp. sativus</name>
    <name type="common">Carrot</name>
    <dbReference type="NCBI Taxonomy" id="79200"/>
    <lineage>
        <taxon>Eukaryota</taxon>
        <taxon>Viridiplantae</taxon>
        <taxon>Streptophyta</taxon>
        <taxon>Embryophyta</taxon>
        <taxon>Tracheophyta</taxon>
        <taxon>Spermatophyta</taxon>
        <taxon>Magnoliopsida</taxon>
        <taxon>eudicotyledons</taxon>
        <taxon>Gunneridae</taxon>
        <taxon>Pentapetalae</taxon>
        <taxon>asterids</taxon>
        <taxon>campanulids</taxon>
        <taxon>Apiales</taxon>
        <taxon>Apiaceae</taxon>
        <taxon>Apioideae</taxon>
        <taxon>Scandiceae</taxon>
        <taxon>Daucinae</taxon>
        <taxon>Daucus</taxon>
        <taxon>Daucus sect. Daucus</taxon>
    </lineage>
</organism>
<dbReference type="SMART" id="SM00512">
    <property type="entry name" value="Skp1"/>
    <property type="match status" value="1"/>
</dbReference>
<proteinExistence type="inferred from homology"/>
<evidence type="ECO:0000259" key="5">
    <source>
        <dbReference type="Pfam" id="PF01466"/>
    </source>
</evidence>
<evidence type="ECO:0000259" key="6">
    <source>
        <dbReference type="Pfam" id="PF03931"/>
    </source>
</evidence>
<dbReference type="InterPro" id="IPR011333">
    <property type="entry name" value="SKP1/BTB/POZ_sf"/>
</dbReference>
<keyword evidence="3 4" id="KW-0833">Ubl conjugation pathway</keyword>
<dbReference type="SUPFAM" id="SSF81382">
    <property type="entry name" value="Skp1 dimerisation domain-like"/>
    <property type="match status" value="1"/>
</dbReference>
<reference evidence="7" key="1">
    <citation type="journal article" date="2016" name="Nat. Genet.">
        <title>A high-quality carrot genome assembly provides new insights into carotenoid accumulation and asterid genome evolution.</title>
        <authorList>
            <person name="Iorizzo M."/>
            <person name="Ellison S."/>
            <person name="Senalik D."/>
            <person name="Zeng P."/>
            <person name="Satapoomin P."/>
            <person name="Huang J."/>
            <person name="Bowman M."/>
            <person name="Iovene M."/>
            <person name="Sanseverino W."/>
            <person name="Cavagnaro P."/>
            <person name="Yildiz M."/>
            <person name="Macko-Podgorni A."/>
            <person name="Moranska E."/>
            <person name="Grzebelus E."/>
            <person name="Grzebelus D."/>
            <person name="Ashrafi H."/>
            <person name="Zheng Z."/>
            <person name="Cheng S."/>
            <person name="Spooner D."/>
            <person name="Van Deynze A."/>
            <person name="Simon P."/>
        </authorList>
    </citation>
    <scope>NUCLEOTIDE SEQUENCE</scope>
    <source>
        <tissue evidence="7">Leaf</tissue>
    </source>
</reference>
<dbReference type="Proteomes" id="UP000077755">
    <property type="component" value="Chromosome 2"/>
</dbReference>
<dbReference type="InterPro" id="IPR016072">
    <property type="entry name" value="Skp1_comp_dimer"/>
</dbReference>
<evidence type="ECO:0000256" key="4">
    <source>
        <dbReference type="PIRNR" id="PIRNR028729"/>
    </source>
</evidence>
<feature type="domain" description="SKP1 component dimerisation" evidence="5">
    <location>
        <begin position="94"/>
        <end position="135"/>
    </location>
</feature>
<accession>A0AAF0WDN4</accession>
<dbReference type="InterPro" id="IPR036296">
    <property type="entry name" value="SKP1-like_dim_sf"/>
</dbReference>
<evidence type="ECO:0000256" key="3">
    <source>
        <dbReference type="ARBA" id="ARBA00022786"/>
    </source>
</evidence>
<comment type="pathway">
    <text evidence="1 4">Protein modification; protein ubiquitination.</text>
</comment>
<feature type="domain" description="SKP1 component POZ" evidence="6">
    <location>
        <begin position="12"/>
        <end position="66"/>
    </location>
</feature>
<dbReference type="GO" id="GO:0006511">
    <property type="term" value="P:ubiquitin-dependent protein catabolic process"/>
    <property type="evidence" value="ECO:0007669"/>
    <property type="project" value="InterPro"/>
</dbReference>
<dbReference type="InterPro" id="IPR001232">
    <property type="entry name" value="SKP1-like"/>
</dbReference>
<dbReference type="InterPro" id="IPR016073">
    <property type="entry name" value="Skp1_comp_POZ"/>
</dbReference>
<dbReference type="Pfam" id="PF01466">
    <property type="entry name" value="Skp1"/>
    <property type="match status" value="1"/>
</dbReference>
<dbReference type="GO" id="GO:0009867">
    <property type="term" value="P:jasmonic acid mediated signaling pathway"/>
    <property type="evidence" value="ECO:0007669"/>
    <property type="project" value="UniProtKB-ARBA"/>
</dbReference>
<comment type="subunit">
    <text evidence="4">Part of a SCF (SKP1-cullin-F-box) protein ligase complex.</text>
</comment>